<proteinExistence type="inferred from homology"/>
<comment type="similarity">
    <text evidence="18">Belongs to the TRAFAC class myosin-kinesin ATPase superfamily. Kinesin family.</text>
</comment>
<organism evidence="23 24">
    <name type="scientific">Oncorhynchus kisutch</name>
    <name type="common">Coho salmon</name>
    <name type="synonym">Salmo kisutch</name>
    <dbReference type="NCBI Taxonomy" id="8019"/>
    <lineage>
        <taxon>Eukaryota</taxon>
        <taxon>Metazoa</taxon>
        <taxon>Chordata</taxon>
        <taxon>Craniata</taxon>
        <taxon>Vertebrata</taxon>
        <taxon>Euteleostomi</taxon>
        <taxon>Actinopterygii</taxon>
        <taxon>Neopterygii</taxon>
        <taxon>Teleostei</taxon>
        <taxon>Protacanthopterygii</taxon>
        <taxon>Salmoniformes</taxon>
        <taxon>Salmonidae</taxon>
        <taxon>Salmoninae</taxon>
        <taxon>Oncorhynchus</taxon>
    </lineage>
</organism>
<evidence type="ECO:0000256" key="5">
    <source>
        <dbReference type="ARBA" id="ARBA00022701"/>
    </source>
</evidence>
<feature type="domain" description="PH" evidence="21">
    <location>
        <begin position="1604"/>
        <end position="1702"/>
    </location>
</feature>
<evidence type="ECO:0000259" key="21">
    <source>
        <dbReference type="PROSITE" id="PS50003"/>
    </source>
</evidence>
<dbReference type="Pfam" id="PF12423">
    <property type="entry name" value="KIF1B"/>
    <property type="match status" value="1"/>
</dbReference>
<dbReference type="GO" id="GO:0008017">
    <property type="term" value="F:microtubule binding"/>
    <property type="evidence" value="ECO:0007669"/>
    <property type="project" value="InterPro"/>
</dbReference>
<feature type="region of interest" description="Disordered" evidence="20">
    <location>
        <begin position="1450"/>
        <end position="1474"/>
    </location>
</feature>
<dbReference type="InterPro" id="IPR022164">
    <property type="entry name" value="Kinesin-like"/>
</dbReference>
<dbReference type="InterPro" id="IPR011993">
    <property type="entry name" value="PH-like_dom_sf"/>
</dbReference>
<evidence type="ECO:0000256" key="11">
    <source>
        <dbReference type="ARBA" id="ARBA00023175"/>
    </source>
</evidence>
<keyword evidence="13" id="KW-0413">Isomerase</keyword>
<evidence type="ECO:0000259" key="22">
    <source>
        <dbReference type="PROSITE" id="PS50067"/>
    </source>
</evidence>
<dbReference type="EC" id="5.6.1.3" evidence="17"/>
<dbReference type="InterPro" id="IPR001849">
    <property type="entry name" value="PH_domain"/>
</dbReference>
<keyword evidence="6 18" id="KW-0547">Nucleotide-binding</keyword>
<dbReference type="Pfam" id="PF00169">
    <property type="entry name" value="PH"/>
    <property type="match status" value="1"/>
</dbReference>
<dbReference type="GO" id="GO:0005874">
    <property type="term" value="C:microtubule"/>
    <property type="evidence" value="ECO:0007669"/>
    <property type="project" value="UniProtKB-KW"/>
</dbReference>
<keyword evidence="5" id="KW-0493">Microtubule</keyword>
<evidence type="ECO:0000256" key="10">
    <source>
        <dbReference type="ARBA" id="ARBA00023136"/>
    </source>
</evidence>
<dbReference type="InterPro" id="IPR000253">
    <property type="entry name" value="FHA_dom"/>
</dbReference>
<evidence type="ECO:0000256" key="14">
    <source>
        <dbReference type="ARBA" id="ARBA00023329"/>
    </source>
</evidence>
<dbReference type="SMART" id="SM00240">
    <property type="entry name" value="FHA"/>
    <property type="match status" value="1"/>
</dbReference>
<dbReference type="SUPFAM" id="SSF49879">
    <property type="entry name" value="SMAD/FHA domain"/>
    <property type="match status" value="1"/>
</dbReference>
<evidence type="ECO:0000256" key="1">
    <source>
        <dbReference type="ARBA" id="ARBA00004245"/>
    </source>
</evidence>
<dbReference type="InterPro" id="IPR027417">
    <property type="entry name" value="P-loop_NTPase"/>
</dbReference>
<accession>A0A8C7MD37</accession>
<evidence type="ECO:0000256" key="8">
    <source>
        <dbReference type="ARBA" id="ARBA00023018"/>
    </source>
</evidence>
<dbReference type="CDD" id="cd01233">
    <property type="entry name" value="PH_KIFIA_KIFIB"/>
    <property type="match status" value="1"/>
</dbReference>
<keyword evidence="24" id="KW-1185">Reference proteome</keyword>
<feature type="binding site" evidence="18">
    <location>
        <begin position="96"/>
        <end position="103"/>
    </location>
    <ligand>
        <name>ATP</name>
        <dbReference type="ChEBI" id="CHEBI:30616"/>
    </ligand>
</feature>
<feature type="compositionally biased region" description="Low complexity" evidence="20">
    <location>
        <begin position="1450"/>
        <end position="1460"/>
    </location>
</feature>
<dbReference type="PROSITE" id="PS00411">
    <property type="entry name" value="KINESIN_MOTOR_1"/>
    <property type="match status" value="1"/>
</dbReference>
<keyword evidence="4" id="KW-0597">Phosphoprotein</keyword>
<evidence type="ECO:0000256" key="2">
    <source>
        <dbReference type="ARBA" id="ARBA00004250"/>
    </source>
</evidence>
<evidence type="ECO:0000256" key="12">
    <source>
        <dbReference type="ARBA" id="ARBA00023212"/>
    </source>
</evidence>
<evidence type="ECO:0000256" key="16">
    <source>
        <dbReference type="ARBA" id="ARBA00050273"/>
    </source>
</evidence>
<keyword evidence="14" id="KW-0968">Cytoplasmic vesicle</keyword>
<protein>
    <recommendedName>
        <fullName evidence="17">plus-end-directed kinesin ATPase</fullName>
        <ecNumber evidence="17">5.6.1.3</ecNumber>
    </recommendedName>
</protein>
<evidence type="ECO:0000256" key="20">
    <source>
        <dbReference type="SAM" id="MobiDB-lite"/>
    </source>
</evidence>
<dbReference type="InterPro" id="IPR001752">
    <property type="entry name" value="Kinesin_motor_dom"/>
</dbReference>
<feature type="domain" description="Kinesin motor" evidence="22">
    <location>
        <begin position="5"/>
        <end position="356"/>
    </location>
</feature>
<dbReference type="Ensembl" id="ENSOKIT00005048264.1">
    <property type="protein sequence ID" value="ENSOKIP00005045808.1"/>
    <property type="gene ID" value="ENSOKIG00005018840.1"/>
</dbReference>
<evidence type="ECO:0000256" key="9">
    <source>
        <dbReference type="ARBA" id="ARBA00023054"/>
    </source>
</evidence>
<dbReference type="InterPro" id="IPR008984">
    <property type="entry name" value="SMAD_FHA_dom_sf"/>
</dbReference>
<dbReference type="Pfam" id="PF00225">
    <property type="entry name" value="Kinesin"/>
    <property type="match status" value="1"/>
</dbReference>
<dbReference type="GO" id="GO:0008574">
    <property type="term" value="F:plus-end-directed microtubule motor activity"/>
    <property type="evidence" value="ECO:0007669"/>
    <property type="project" value="UniProtKB-EC"/>
</dbReference>
<name>A0A8C7MD37_ONCKI</name>
<dbReference type="InterPro" id="IPR049780">
    <property type="entry name" value="PH_KIFIA_KIFIB"/>
</dbReference>
<feature type="coiled-coil region" evidence="19">
    <location>
        <begin position="663"/>
        <end position="705"/>
    </location>
</feature>
<evidence type="ECO:0000256" key="13">
    <source>
        <dbReference type="ARBA" id="ARBA00023235"/>
    </source>
</evidence>
<evidence type="ECO:0000256" key="3">
    <source>
        <dbReference type="ARBA" id="ARBA00022490"/>
    </source>
</evidence>
<dbReference type="SMART" id="SM00129">
    <property type="entry name" value="KISc"/>
    <property type="match status" value="1"/>
</dbReference>
<dbReference type="FunFam" id="2.60.200.20:FF:000001">
    <property type="entry name" value="Kinesin family member 1B"/>
    <property type="match status" value="1"/>
</dbReference>
<dbReference type="InterPro" id="IPR019821">
    <property type="entry name" value="Kinesin_motor_CS"/>
</dbReference>
<gene>
    <name evidence="23" type="primary">KIF1A</name>
    <name evidence="23" type="synonym">kif1aa</name>
</gene>
<dbReference type="GO" id="GO:0005524">
    <property type="term" value="F:ATP binding"/>
    <property type="evidence" value="ECO:0007669"/>
    <property type="project" value="UniProtKB-UniRule"/>
</dbReference>
<dbReference type="PANTHER" id="PTHR47117">
    <property type="entry name" value="STAR-RELATED LIPID TRANSFER PROTEIN 9"/>
    <property type="match status" value="1"/>
</dbReference>
<dbReference type="GO" id="GO:0030658">
    <property type="term" value="C:transport vesicle membrane"/>
    <property type="evidence" value="ECO:0007669"/>
    <property type="project" value="UniProtKB-SubCell"/>
</dbReference>
<dbReference type="GO" id="GO:0045202">
    <property type="term" value="C:synapse"/>
    <property type="evidence" value="ECO:0007669"/>
    <property type="project" value="UniProtKB-SubCell"/>
</dbReference>
<dbReference type="PROSITE" id="PS50067">
    <property type="entry name" value="KINESIN_MOTOR_2"/>
    <property type="match status" value="1"/>
</dbReference>
<evidence type="ECO:0000313" key="24">
    <source>
        <dbReference type="Proteomes" id="UP000694557"/>
    </source>
</evidence>
<feature type="coiled-coil region" evidence="19">
    <location>
        <begin position="458"/>
        <end position="485"/>
    </location>
</feature>
<dbReference type="Gene3D" id="2.30.29.30">
    <property type="entry name" value="Pleckstrin-homology domain (PH domain)/Phosphotyrosine-binding domain (PTB)"/>
    <property type="match status" value="1"/>
</dbReference>
<reference evidence="23" key="2">
    <citation type="submission" date="2025-09" db="UniProtKB">
        <authorList>
            <consortium name="Ensembl"/>
        </authorList>
    </citation>
    <scope>IDENTIFICATION</scope>
</reference>
<dbReference type="Gene3D" id="6.10.250.2520">
    <property type="match status" value="1"/>
</dbReference>
<dbReference type="FunFam" id="3.40.850.10:FF:000004">
    <property type="entry name" value="Kinesin-like protein isoform 2"/>
    <property type="match status" value="1"/>
</dbReference>
<dbReference type="GeneTree" id="ENSGT00940000156474"/>
<evidence type="ECO:0000313" key="23">
    <source>
        <dbReference type="Ensembl" id="ENSOKIP00005045808.1"/>
    </source>
</evidence>
<keyword evidence="8" id="KW-0770">Synapse</keyword>
<dbReference type="PANTHER" id="PTHR47117:SF2">
    <property type="entry name" value="KINESIN-LIKE PROTEIN KIF1A ISOFORM X1"/>
    <property type="match status" value="1"/>
</dbReference>
<keyword evidence="3" id="KW-0963">Cytoplasm</keyword>
<evidence type="ECO:0000256" key="17">
    <source>
        <dbReference type="ARBA" id="ARBA00066390"/>
    </source>
</evidence>
<dbReference type="Gene3D" id="2.60.200.20">
    <property type="match status" value="1"/>
</dbReference>
<dbReference type="Pfam" id="PF16183">
    <property type="entry name" value="Kinesin_assoc"/>
    <property type="match status" value="1"/>
</dbReference>
<keyword evidence="12" id="KW-0206">Cytoskeleton</keyword>
<dbReference type="PRINTS" id="PR00380">
    <property type="entry name" value="KINESINHEAVY"/>
</dbReference>
<evidence type="ECO:0000256" key="4">
    <source>
        <dbReference type="ARBA" id="ARBA00022553"/>
    </source>
</evidence>
<keyword evidence="9 19" id="KW-0175">Coiled coil</keyword>
<evidence type="ECO:0000256" key="19">
    <source>
        <dbReference type="SAM" id="Coils"/>
    </source>
</evidence>
<evidence type="ECO:0000256" key="15">
    <source>
        <dbReference type="ARBA" id="ARBA00034103"/>
    </source>
</evidence>
<dbReference type="GO" id="GO:0010970">
    <property type="term" value="P:transport along microtubule"/>
    <property type="evidence" value="ECO:0007669"/>
    <property type="project" value="UniProtKB-ARBA"/>
</dbReference>
<evidence type="ECO:0000256" key="7">
    <source>
        <dbReference type="ARBA" id="ARBA00022840"/>
    </source>
</evidence>
<keyword evidence="11 18" id="KW-0505">Motor protein</keyword>
<dbReference type="SUPFAM" id="SSF50729">
    <property type="entry name" value="PH domain-like"/>
    <property type="match status" value="1"/>
</dbReference>
<dbReference type="SMART" id="SM00233">
    <property type="entry name" value="PH"/>
    <property type="match status" value="1"/>
</dbReference>
<comment type="subcellular location">
    <subcellularLocation>
        <location evidence="1">Cytoplasm</location>
        <location evidence="1">Cytoskeleton</location>
    </subcellularLocation>
    <subcellularLocation>
        <location evidence="2">Cytoplasmic vesicle</location>
        <location evidence="2">Secretory vesicle membrane</location>
    </subcellularLocation>
    <subcellularLocation>
        <location evidence="15">Synapse</location>
    </subcellularLocation>
</comment>
<reference evidence="23" key="1">
    <citation type="submission" date="2025-08" db="UniProtKB">
        <authorList>
            <consortium name="Ensembl"/>
        </authorList>
    </citation>
    <scope>IDENTIFICATION</scope>
</reference>
<dbReference type="InterPro" id="IPR032405">
    <property type="entry name" value="Kinesin_assoc"/>
</dbReference>
<evidence type="ECO:0000256" key="18">
    <source>
        <dbReference type="PROSITE-ProRule" id="PRU00283"/>
    </source>
</evidence>
<sequence>MSGASVKVAVRVRPFNSREMGKDSKCIIQMSGNTTTILNPKQPKENKSFNFDYSYWSHTSPKDINFAGQQQVYKDIGEEMLLHAFEGYNVCIFAYGQTGSGKSYTMMGKPDLKNQEGIIPLMCEDLFTKFNDSNNDNSKSYSVEVSYMEIYCERVRDLLNPKNKGNLRVREHPLMGPYVEDLSKLAVTSYNDIQDLMDSGNKARTVAATNMNETSSRSHAVFNIIFTQKRHDAETDNTSEKVSKISLVDLAGSERADSTGAKGTRLKEGANINKSLTTLGKVISALAEVDSAQNKNKKKKKVESHIPYRDSVLTWLLRENLGGNSRTAMVAALSPADINYDETLSTLRYADRAKQIRCNAVINEDPNNRLVRELKEEVCRLRDLLLSQGLGDILESKGLSNLLSFHHFHKDLSNFKNNNNYLTNAMTGMSPSPSLSALSSRAGSIASLHDRIMISPGSEQAIERLKETEKIIAELNETWEEKLRRTEAIRMEREALLAEMGVAMREDGGTVGVFSPKKTPHLVNLNEDPLMSECLLYYIKDGITRVGRVDASSRQDIVLSGHFIKDEHGTFTSTTGPIGEIAVTLEPCEGAETYVNGKRVTEATVLKSGNRIILGKSHVFRFNHPEQARQERERTPCAETPVEPVDWAFAQRELLDKQGIDMKQEMDQRLQELEDQYRKEREETHILLEQQRLDYESKLEALQKQVDRYYPEVIGEEEEEPEEEVLWTERETELALWGFRKWCCYQFTSLRDQLWGNAIFLKEANAISVELKKKVQFQFVLLTDTLYSPLPTDLLPAEAAKDRATRPFPRTIVAVEVQDQKNGATHCWTLEKLRQRLDLMREMYDRAAEVPSSTIEDCENIMTGGDPFYDRFPWFRLVGRAFVYLSNLLYPVPLVHRVAIVSEKGEVKGFLRVAVQAISADEEAPDYGSGVRQSGTAKISFEDREFEKFQAESCPAGLSRTGASQEELRFVEGEGQNSEAGPSADEVNNNTCAAGPDELESPLKTNLEGGALDGTLEHLRIGKIFTFRVTVLQAFSISAEYADIFCQFNFIHRHDEAFSTEPLKNTGRGPPLGFYHVQNIAVEVTKSFVDYIKTQPVVFEVFGHYQKQPVCKDLISPLRHNRRQFPPVMPLSKPVPATKLTALMRPTAGPCHCKYDLMVFFEICELEASGDYVPAGVDHRGGMPCHGTFMLHQGIQRRITVTIVHETGEDIVWKDVQELVVGRISNSPEGDDTIIDPNILSLNILSAGYVRPMQDDRQFLDSDMPRTFYRFEAAWDSAMHNSLLLNRVTPYGEKIYMTLSAYLEMENCTQPTVITKDFCMVFYSRDVKLPTSRSIRNLFGTGSLRTTTEGNRVTGVYEVSLCHLADHGSPGMQRRRRRVLDTSVAYVRGEENLAGWRPRSDSLILDHQWELEKLSLLQEVEKTRHYLLLREKLESTLLLGQEELLSCVSVEQSESPQPSEGHAQDLSLSPTADAPNERQRELVAKCLRLLAHSFNREYSHVCVSASESKLSEMSVTLLRESTSATALNTLTPSSTCPSLVEGCYPKTETLRATKLRSCCASPNPDCSQRDGEVKKSPGGVAAPEVKPRTRRFVPDIQEIRVSPIVSKKGYLHFLEPHTNGWVRRYVVVRRPYVYIYNTERDSVERAILNLSSAHVKYSEDQQAMLKTPNTFAVCTEHRGILLQASNDKEMHDWLYAFNPLLAGSIR</sequence>
<keyword evidence="10" id="KW-0472">Membrane</keyword>
<dbReference type="CDD" id="cd01365">
    <property type="entry name" value="KISc_KIF1A_KIF1B"/>
    <property type="match status" value="1"/>
</dbReference>
<dbReference type="InterPro" id="IPR036961">
    <property type="entry name" value="Kinesin_motor_dom_sf"/>
</dbReference>
<dbReference type="FunFam" id="2.30.29.30:FF:000023">
    <property type="entry name" value="Kinesin family member 1B"/>
    <property type="match status" value="1"/>
</dbReference>
<dbReference type="Proteomes" id="UP000694557">
    <property type="component" value="Unassembled WGS sequence"/>
</dbReference>
<dbReference type="SUPFAM" id="SSF52540">
    <property type="entry name" value="P-loop containing nucleoside triphosphate hydrolases"/>
    <property type="match status" value="1"/>
</dbReference>
<dbReference type="InterPro" id="IPR022140">
    <property type="entry name" value="Kinesin-like_KIF1-typ"/>
</dbReference>
<dbReference type="Pfam" id="PF12473">
    <property type="entry name" value="DUF3694"/>
    <property type="match status" value="1"/>
</dbReference>
<evidence type="ECO:0000256" key="6">
    <source>
        <dbReference type="ARBA" id="ARBA00022741"/>
    </source>
</evidence>
<dbReference type="PROSITE" id="PS50003">
    <property type="entry name" value="PH_DOMAIN"/>
    <property type="match status" value="1"/>
</dbReference>
<dbReference type="Pfam" id="PF00498">
    <property type="entry name" value="FHA"/>
    <property type="match status" value="1"/>
</dbReference>
<keyword evidence="7 18" id="KW-0067">ATP-binding</keyword>
<dbReference type="Gene3D" id="3.40.850.10">
    <property type="entry name" value="Kinesin motor domain"/>
    <property type="match status" value="1"/>
</dbReference>
<comment type="catalytic activity">
    <reaction evidence="16">
        <text>ATP + H2O + a kinesin associated with a microtubule at position (n) = ADP + phosphate a kinesin associated with a microtubule at position (n+1, toward the plus end).</text>
        <dbReference type="EC" id="5.6.1.3"/>
    </reaction>
</comment>